<keyword evidence="25" id="KW-1185">Reference proteome</keyword>
<evidence type="ECO:0000256" key="6">
    <source>
        <dbReference type="ARBA" id="ARBA00022525"/>
    </source>
</evidence>
<evidence type="ECO:0000256" key="10">
    <source>
        <dbReference type="ARBA" id="ARBA00022729"/>
    </source>
</evidence>
<keyword evidence="14" id="KW-0333">Golgi apparatus</keyword>
<organism evidence="24 25">
    <name type="scientific">Terriglobus roseus</name>
    <dbReference type="NCBI Taxonomy" id="392734"/>
    <lineage>
        <taxon>Bacteria</taxon>
        <taxon>Pseudomonadati</taxon>
        <taxon>Acidobacteriota</taxon>
        <taxon>Terriglobia</taxon>
        <taxon>Terriglobales</taxon>
        <taxon>Acidobacteriaceae</taxon>
        <taxon>Terriglobus</taxon>
    </lineage>
</organism>
<evidence type="ECO:0000256" key="3">
    <source>
        <dbReference type="ARBA" id="ARBA00004555"/>
    </source>
</evidence>
<dbReference type="GO" id="GO:0005576">
    <property type="term" value="C:extracellular region"/>
    <property type="evidence" value="ECO:0007669"/>
    <property type="project" value="UniProtKB-SubCell"/>
</dbReference>
<evidence type="ECO:0000256" key="5">
    <source>
        <dbReference type="ARBA" id="ARBA00014116"/>
    </source>
</evidence>
<keyword evidence="9" id="KW-0479">Metal-binding</keyword>
<sequence length="558" mass="60765">MNLHRFKQAAVATAAVLLLSPAFAQQQTGDKVDLDALAQIKHEALENSHVMENLFWMSEVYGPRVNNSPNHMAAAEWAMKQMKEWGLQNVHLEYWPFGYGWQIKKFYGAMESPAYAAFTGFPLAWTPGTPGVINVEPIFAPIHSEEDFAKWHGKLKGKAVLIFDPAKLTLHTRAEAQPSPTDEEILARAGQPRGGRGAGGPGGPGGAADRDPSGRGRPGEGTQEFSPTSLALANAKNHDLRNKMNKFLHDEQPAIVLTPGYNGDRGTIFSTYGGSENPNDPVPPPMVAIGAEQYNRLVRLTQHNITPKLTFDVQVEYQKKNQNAFNVIGEIPGTTKKDEVVMLGGHFDSWQGGTGATDNGTGSSVAMEAVRILATMHKPMARTVRVALWGGEEEGVYGSTAYVQKHFAPRTTMVKTPEYDKFDVYFNDDGGAGRFRGVSAGGSKEMGTIFQSWIEPIKDQHIVAVSGTEFRPTLSPGGTDSTAFSWIGLNGISFMQDGLEYGTLTHHSNADTYDRVPAADVQQGSLVEAWFAYNAATRKDMLPRIPTPAPDPNANAHE</sequence>
<feature type="signal peptide" evidence="22">
    <location>
        <begin position="1"/>
        <end position="24"/>
    </location>
</feature>
<evidence type="ECO:0000256" key="17">
    <source>
        <dbReference type="ARBA" id="ARBA00023180"/>
    </source>
</evidence>
<dbReference type="GO" id="GO:0004180">
    <property type="term" value="F:carboxypeptidase activity"/>
    <property type="evidence" value="ECO:0007669"/>
    <property type="project" value="UniProtKB-KW"/>
</dbReference>
<keyword evidence="8" id="KW-0645">Protease</keyword>
<reference evidence="24 25" key="1">
    <citation type="submission" date="2016-10" db="EMBL/GenBank/DDBJ databases">
        <authorList>
            <person name="de Groot N.N."/>
        </authorList>
    </citation>
    <scope>NUCLEOTIDE SEQUENCE [LARGE SCALE GENOMIC DNA]</scope>
    <source>
        <strain evidence="24 25">GAS232</strain>
    </source>
</reference>
<evidence type="ECO:0000256" key="12">
    <source>
        <dbReference type="ARBA" id="ARBA00022824"/>
    </source>
</evidence>
<evidence type="ECO:0000256" key="11">
    <source>
        <dbReference type="ARBA" id="ARBA00022801"/>
    </source>
</evidence>
<keyword evidence="10 22" id="KW-0732">Signal</keyword>
<evidence type="ECO:0000256" key="13">
    <source>
        <dbReference type="ARBA" id="ARBA00022833"/>
    </source>
</evidence>
<dbReference type="SUPFAM" id="SSF53187">
    <property type="entry name" value="Zn-dependent exopeptidases"/>
    <property type="match status" value="1"/>
</dbReference>
<evidence type="ECO:0000256" key="22">
    <source>
        <dbReference type="SAM" id="SignalP"/>
    </source>
</evidence>
<gene>
    <name evidence="24" type="ORF">SAMN05444167_3869</name>
</gene>
<evidence type="ECO:0000256" key="21">
    <source>
        <dbReference type="SAM" id="MobiDB-lite"/>
    </source>
</evidence>
<evidence type="ECO:0000256" key="2">
    <source>
        <dbReference type="ARBA" id="ARBA00004371"/>
    </source>
</evidence>
<feature type="domain" description="Peptidase M28" evidence="23">
    <location>
        <begin position="326"/>
        <end position="522"/>
    </location>
</feature>
<evidence type="ECO:0000256" key="8">
    <source>
        <dbReference type="ARBA" id="ARBA00022670"/>
    </source>
</evidence>
<evidence type="ECO:0000256" key="16">
    <source>
        <dbReference type="ARBA" id="ARBA00023145"/>
    </source>
</evidence>
<keyword evidence="16" id="KW-0865">Zymogen</keyword>
<dbReference type="GO" id="GO:0006508">
    <property type="term" value="P:proteolysis"/>
    <property type="evidence" value="ECO:0007669"/>
    <property type="project" value="UniProtKB-KW"/>
</dbReference>
<dbReference type="GO" id="GO:0046872">
    <property type="term" value="F:metal ion binding"/>
    <property type="evidence" value="ECO:0007669"/>
    <property type="project" value="UniProtKB-KW"/>
</dbReference>
<evidence type="ECO:0000256" key="15">
    <source>
        <dbReference type="ARBA" id="ARBA00023049"/>
    </source>
</evidence>
<comment type="subunit">
    <text evidence="19">Homodimer. The monomeric form is inactive while the homodimer is active.</text>
</comment>
<feature type="compositionally biased region" description="Gly residues" evidence="21">
    <location>
        <begin position="192"/>
        <end position="206"/>
    </location>
</feature>
<evidence type="ECO:0000256" key="1">
    <source>
        <dbReference type="ARBA" id="ARBA00004240"/>
    </source>
</evidence>
<protein>
    <recommendedName>
        <fullName evidence="5">Carboxypeptidase Q</fullName>
    </recommendedName>
    <alternativeName>
        <fullName evidence="20">Plasma glutamate carboxypeptidase</fullName>
    </alternativeName>
</protein>
<dbReference type="GO" id="GO:0005764">
    <property type="term" value="C:lysosome"/>
    <property type="evidence" value="ECO:0007669"/>
    <property type="project" value="UniProtKB-SubCell"/>
</dbReference>
<dbReference type="PANTHER" id="PTHR12053">
    <property type="entry name" value="PROTEASE FAMILY M28 PLASMA GLUTAMATE CARBOXYPEPTIDASE-RELATED"/>
    <property type="match status" value="1"/>
</dbReference>
<accession>A0A1G7QGU4</accession>
<dbReference type="PANTHER" id="PTHR12053:SF3">
    <property type="entry name" value="CARBOXYPEPTIDASE Q"/>
    <property type="match status" value="1"/>
</dbReference>
<evidence type="ECO:0000256" key="18">
    <source>
        <dbReference type="ARBA" id="ARBA00023228"/>
    </source>
</evidence>
<dbReference type="Gene3D" id="3.40.630.10">
    <property type="entry name" value="Zn peptidases"/>
    <property type="match status" value="2"/>
</dbReference>
<dbReference type="InterPro" id="IPR039866">
    <property type="entry name" value="CPQ"/>
</dbReference>
<dbReference type="InterPro" id="IPR007484">
    <property type="entry name" value="Peptidase_M28"/>
</dbReference>
<keyword evidence="12" id="KW-0256">Endoplasmic reticulum</keyword>
<evidence type="ECO:0000313" key="24">
    <source>
        <dbReference type="EMBL" id="SDF97767.1"/>
    </source>
</evidence>
<proteinExistence type="predicted"/>
<keyword evidence="6" id="KW-0964">Secreted</keyword>
<keyword evidence="15" id="KW-0482">Metalloprotease</keyword>
<dbReference type="GO" id="GO:0070573">
    <property type="term" value="F:metallodipeptidase activity"/>
    <property type="evidence" value="ECO:0007669"/>
    <property type="project" value="InterPro"/>
</dbReference>
<keyword evidence="18" id="KW-0458">Lysosome</keyword>
<dbReference type="AlphaFoldDB" id="A0A1G7QGU4"/>
<keyword evidence="17" id="KW-0325">Glycoprotein</keyword>
<evidence type="ECO:0000256" key="19">
    <source>
        <dbReference type="ARBA" id="ARBA00025833"/>
    </source>
</evidence>
<evidence type="ECO:0000256" key="4">
    <source>
        <dbReference type="ARBA" id="ARBA00004613"/>
    </source>
</evidence>
<keyword evidence="13" id="KW-0862">Zinc</keyword>
<dbReference type="Proteomes" id="UP000182427">
    <property type="component" value="Chromosome I"/>
</dbReference>
<comment type="subcellular location">
    <subcellularLocation>
        <location evidence="1">Endoplasmic reticulum</location>
    </subcellularLocation>
    <subcellularLocation>
        <location evidence="3">Golgi apparatus</location>
    </subcellularLocation>
    <subcellularLocation>
        <location evidence="2">Lysosome</location>
    </subcellularLocation>
    <subcellularLocation>
        <location evidence="4">Secreted</location>
    </subcellularLocation>
</comment>
<feature type="region of interest" description="Disordered" evidence="21">
    <location>
        <begin position="190"/>
        <end position="228"/>
    </location>
</feature>
<keyword evidence="11" id="KW-0378">Hydrolase</keyword>
<feature type="chain" id="PRO_5009242468" description="Carboxypeptidase Q" evidence="22">
    <location>
        <begin position="25"/>
        <end position="558"/>
    </location>
</feature>
<dbReference type="RefSeq" id="WP_083346595.1">
    <property type="nucleotide sequence ID" value="NZ_LT629690.1"/>
</dbReference>
<evidence type="ECO:0000259" key="23">
    <source>
        <dbReference type="Pfam" id="PF04389"/>
    </source>
</evidence>
<dbReference type="Pfam" id="PF04389">
    <property type="entry name" value="Peptidase_M28"/>
    <property type="match status" value="1"/>
</dbReference>
<dbReference type="EMBL" id="LT629690">
    <property type="protein sequence ID" value="SDF97767.1"/>
    <property type="molecule type" value="Genomic_DNA"/>
</dbReference>
<evidence type="ECO:0000256" key="7">
    <source>
        <dbReference type="ARBA" id="ARBA00022645"/>
    </source>
</evidence>
<evidence type="ECO:0000256" key="20">
    <source>
        <dbReference type="ARBA" id="ARBA00033328"/>
    </source>
</evidence>
<keyword evidence="7" id="KW-0121">Carboxypeptidase</keyword>
<evidence type="ECO:0000256" key="9">
    <source>
        <dbReference type="ARBA" id="ARBA00022723"/>
    </source>
</evidence>
<dbReference type="OrthoDB" id="345880at2"/>
<feature type="compositionally biased region" description="Basic and acidic residues" evidence="21">
    <location>
        <begin position="208"/>
        <end position="218"/>
    </location>
</feature>
<name>A0A1G7QGU4_9BACT</name>
<evidence type="ECO:0000313" key="25">
    <source>
        <dbReference type="Proteomes" id="UP000182427"/>
    </source>
</evidence>
<evidence type="ECO:0000256" key="14">
    <source>
        <dbReference type="ARBA" id="ARBA00023034"/>
    </source>
</evidence>